<evidence type="ECO:0000313" key="2">
    <source>
        <dbReference type="EMBL" id="VEU59898.1"/>
    </source>
</evidence>
<keyword evidence="3" id="KW-1185">Reference proteome</keyword>
<dbReference type="RefSeq" id="WP_129719860.1">
    <property type="nucleotide sequence ID" value="NZ_LR214951.1"/>
</dbReference>
<accession>A0A449A5H0</accession>
<dbReference type="AlphaFoldDB" id="A0A449A5H0"/>
<organism evidence="1 3">
    <name type="scientific">Mesomycoplasma neurolyticum</name>
    <dbReference type="NCBI Taxonomy" id="2120"/>
    <lineage>
        <taxon>Bacteria</taxon>
        <taxon>Bacillati</taxon>
        <taxon>Mycoplasmatota</taxon>
        <taxon>Mycoplasmoidales</taxon>
        <taxon>Metamycoplasmataceae</taxon>
        <taxon>Mesomycoplasma</taxon>
    </lineage>
</organism>
<dbReference type="KEGG" id="mnu:NCTC10166_00450"/>
<sequence length="401" mass="47804">MEKIVLNWTSEKGINSFVKWIQYEDEKFLNSELRKQLGYIIHSKRTKSFKIKDGESEIQLTKYKYYKNDKWNYGYAPHLIFEKGTIITPELKKAILQNVKMGLSYRNIVKKYNNIISIGYITYLMKKVEIKTTKLDIHSKENNGYLYMHIDDAYQDLIDENNKKSKFRTRAMYFHLVEKNNKKKVFATSLLVNTSKTNTSKKFVDFTIKSIKKHIKENYDLNLKLVIYGDGAKYMKTISKHLNAIYILDWFHVTKLLLKTVGYGKYNTENKKYFDYFRKISNITLYKKIKNLIRENDSKNAIFILKNVVKKLWNIKLNSIKKRNIPNKVLEIYKFIQYLIFNKKALNFYNQVMDIGSKTETMISHFIKKNTTKKFAIFSLDVFKKLIFLNQKNTKSVKFIN</sequence>
<dbReference type="KEGG" id="mnu:NCTC10166_00885"/>
<protein>
    <recommendedName>
        <fullName evidence="4">Transposase</fullName>
    </recommendedName>
</protein>
<evidence type="ECO:0000313" key="3">
    <source>
        <dbReference type="Proteomes" id="UP000289440"/>
    </source>
</evidence>
<keyword evidence="2" id="KW-0614">Plasmid</keyword>
<dbReference type="EMBL" id="LR214951">
    <property type="protein sequence ID" value="VEU59472.1"/>
    <property type="molecule type" value="Genomic_DNA"/>
</dbReference>
<proteinExistence type="predicted"/>
<dbReference type="Proteomes" id="UP000289440">
    <property type="component" value="Chromosome"/>
</dbReference>
<dbReference type="Proteomes" id="UP000289440">
    <property type="component" value="Plasmid 3"/>
</dbReference>
<evidence type="ECO:0000313" key="1">
    <source>
        <dbReference type="EMBL" id="VEU59472.1"/>
    </source>
</evidence>
<dbReference type="EMBL" id="LR214953">
    <property type="protein sequence ID" value="VEU59898.1"/>
    <property type="molecule type" value="Genomic_DNA"/>
</dbReference>
<dbReference type="NCBIfam" id="NF046004">
    <property type="entry name" value="ICE_Mbov_0401"/>
    <property type="match status" value="1"/>
</dbReference>
<reference evidence="1 3" key="1">
    <citation type="submission" date="2019-01" db="EMBL/GenBank/DDBJ databases">
        <authorList>
            <consortium name="Pathogen Informatics"/>
        </authorList>
    </citation>
    <scope>NUCLEOTIDE SEQUENCE [LARGE SCALE GENOMIC DNA]</scope>
    <source>
        <strain evidence="1 3">NCTC10166</strain>
        <plasmid evidence="3">3</plasmid>
    </source>
</reference>
<geneLocation type="plasmid" evidence="2 3">
    <name>3</name>
</geneLocation>
<name>A0A449A5H0_9BACT</name>
<dbReference type="OrthoDB" id="394306at2"/>
<gene>
    <name evidence="1" type="ORF">NCTC10166_00450</name>
    <name evidence="2" type="ORF">NCTC10166_00885</name>
</gene>
<evidence type="ECO:0008006" key="4">
    <source>
        <dbReference type="Google" id="ProtNLM"/>
    </source>
</evidence>